<dbReference type="Gene3D" id="2.40.170.20">
    <property type="entry name" value="TonB-dependent receptor, beta-barrel domain"/>
    <property type="match status" value="1"/>
</dbReference>
<evidence type="ECO:0000256" key="3">
    <source>
        <dbReference type="ARBA" id="ARBA00023237"/>
    </source>
</evidence>
<feature type="chain" id="PRO_5039271996" evidence="4">
    <location>
        <begin position="20"/>
        <end position="939"/>
    </location>
</feature>
<feature type="signal peptide" evidence="4">
    <location>
        <begin position="1"/>
        <end position="19"/>
    </location>
</feature>
<name>A0A9D9E510_9BACT</name>
<dbReference type="InterPro" id="IPR036942">
    <property type="entry name" value="Beta-barrel_TonB_sf"/>
</dbReference>
<dbReference type="Pfam" id="PF07715">
    <property type="entry name" value="Plug"/>
    <property type="match status" value="1"/>
</dbReference>
<dbReference type="AlphaFoldDB" id="A0A9D9E510"/>
<comment type="subcellular location">
    <subcellularLocation>
        <location evidence="1">Cell outer membrane</location>
    </subcellularLocation>
</comment>
<gene>
    <name evidence="6" type="ORF">IAC54_08255</name>
</gene>
<evidence type="ECO:0000256" key="4">
    <source>
        <dbReference type="SAM" id="SignalP"/>
    </source>
</evidence>
<evidence type="ECO:0000256" key="1">
    <source>
        <dbReference type="ARBA" id="ARBA00004442"/>
    </source>
</evidence>
<dbReference type="GO" id="GO:0009279">
    <property type="term" value="C:cell outer membrane"/>
    <property type="evidence" value="ECO:0007669"/>
    <property type="project" value="UniProtKB-SubCell"/>
</dbReference>
<dbReference type="InterPro" id="IPR012910">
    <property type="entry name" value="Plug_dom"/>
</dbReference>
<protein>
    <submittedName>
        <fullName evidence="6">Outer membrane beta-barrel protein</fullName>
    </submittedName>
</protein>
<dbReference type="InterPro" id="IPR008969">
    <property type="entry name" value="CarboxyPept-like_regulatory"/>
</dbReference>
<dbReference type="InterPro" id="IPR037066">
    <property type="entry name" value="Plug_dom_sf"/>
</dbReference>
<sequence>MKSFFIVCCFLLCSLSGIASTVIKGGVTDASNGEGIIGASVVLNGKPDCGAITDIDGNFSLSIPDGTVFPVVVTVNYIGYKEVSMRVNGAADSPVAIRMKSEDITMDEVMVTARRKTNSEAGILTSTRLSTSVTSGISGGQIAKTADSDAGEAVKRIPGVSLIDGRYIIVRGLSQRYNNVWINGGVAPSSEADGRAFSFDIIPSGSIDNIVVAKSYSADLPGDFCGGFIKIGTKGMPDKNSFNIGVGTGFNTKTHFREMRIGNPSCSDWLGVDNRQRTLSSDFPASLDEVKTPDGITYFTKNGFNNDWGIKSFRPYPDIKFNFDLNRRIARRVGVTLAANYKNENKTLQNVTNNRYGVYSATSDAPTIEKEYTDNQYSNNVMVSALNNWFFEIDPANRIEFRNMFSILGKNRLTERYGVSRVSGDYFEKQTELYYSSRMTYTGQLSGTHLLDMDGDNRINWTAGYAYANKNEPDRRIVSNLGGIPVDGNISPDIATYNDNIKRYFQKLDDNVVSAAVDYTKKFSEKNIAATLKGGVYGEYRMRCYTPREFTYRTDNLSVNDRLYYRSLPFEEMMSDEWLGYDKVYADEITEKYNAYDGKSSIVAGYVTTTLPIGKFNIDAGVRVEWWNMSIRYDRSMTASNVLMTENRYDEVSILPAVNMSYNFNEKHLMRLSYGRTVNRPEFREVSPSVYYDFDLFAEIQGNTELKIAEIDNIDLRYEFYPAPGETVSIGAFYKHFKNPIEWNFVDMGGSYRYSYENAKSAYVAGIEVDVRKTLDFVGVPDLAVVFNASAVLSRLKFYEGELVNEKDRPLQGQSPYIINAGLFYTSSNPKIGLSASLMYNIIGKRIIGVGKTTSLSGDTDFDLPDAYEMPRNLLDLSIAKKIGKFVEIKVSVKDILAQPVTVKQFPTVTINGEKQTREQTTYEYRPGTTFSFGISVKL</sequence>
<comment type="caution">
    <text evidence="6">The sequence shown here is derived from an EMBL/GenBank/DDBJ whole genome shotgun (WGS) entry which is preliminary data.</text>
</comment>
<evidence type="ECO:0000256" key="2">
    <source>
        <dbReference type="ARBA" id="ARBA00023136"/>
    </source>
</evidence>
<keyword evidence="4" id="KW-0732">Signal</keyword>
<evidence type="ECO:0000313" key="6">
    <source>
        <dbReference type="EMBL" id="MBO8438867.1"/>
    </source>
</evidence>
<reference evidence="6" key="1">
    <citation type="submission" date="2020-10" db="EMBL/GenBank/DDBJ databases">
        <authorList>
            <person name="Gilroy R."/>
        </authorList>
    </citation>
    <scope>NUCLEOTIDE SEQUENCE</scope>
    <source>
        <strain evidence="6">G3-4614</strain>
    </source>
</reference>
<evidence type="ECO:0000313" key="7">
    <source>
        <dbReference type="Proteomes" id="UP000823636"/>
    </source>
</evidence>
<keyword evidence="3" id="KW-0998">Cell outer membrane</keyword>
<feature type="domain" description="TonB-dependent receptor plug" evidence="5">
    <location>
        <begin position="131"/>
        <end position="221"/>
    </location>
</feature>
<dbReference type="SUPFAM" id="SSF49464">
    <property type="entry name" value="Carboxypeptidase regulatory domain-like"/>
    <property type="match status" value="1"/>
</dbReference>
<organism evidence="6 7">
    <name type="scientific">Candidatus Caccoplasma merdipullorum</name>
    <dbReference type="NCBI Taxonomy" id="2840718"/>
    <lineage>
        <taxon>Bacteria</taxon>
        <taxon>Pseudomonadati</taxon>
        <taxon>Bacteroidota</taxon>
        <taxon>Bacteroidia</taxon>
        <taxon>Bacteroidales</taxon>
        <taxon>Bacteroidaceae</taxon>
        <taxon>Bacteroidaceae incertae sedis</taxon>
        <taxon>Candidatus Caccoplasma</taxon>
    </lineage>
</organism>
<dbReference type="Proteomes" id="UP000823636">
    <property type="component" value="Unassembled WGS sequence"/>
</dbReference>
<dbReference type="SUPFAM" id="SSF56935">
    <property type="entry name" value="Porins"/>
    <property type="match status" value="1"/>
</dbReference>
<dbReference type="Pfam" id="PF13715">
    <property type="entry name" value="CarbopepD_reg_2"/>
    <property type="match status" value="1"/>
</dbReference>
<dbReference type="PANTHER" id="PTHR40980:SF5">
    <property type="entry name" value="TONB-DEPENDENT RECEPTOR"/>
    <property type="match status" value="1"/>
</dbReference>
<dbReference type="PANTHER" id="PTHR40980">
    <property type="entry name" value="PLUG DOMAIN-CONTAINING PROTEIN"/>
    <property type="match status" value="1"/>
</dbReference>
<accession>A0A9D9E510</accession>
<reference evidence="6" key="2">
    <citation type="journal article" date="2021" name="PeerJ">
        <title>Extensive microbial diversity within the chicken gut microbiome revealed by metagenomics and culture.</title>
        <authorList>
            <person name="Gilroy R."/>
            <person name="Ravi A."/>
            <person name="Getino M."/>
            <person name="Pursley I."/>
            <person name="Horton D.L."/>
            <person name="Alikhan N.F."/>
            <person name="Baker D."/>
            <person name="Gharbi K."/>
            <person name="Hall N."/>
            <person name="Watson M."/>
            <person name="Adriaenssens E.M."/>
            <person name="Foster-Nyarko E."/>
            <person name="Jarju S."/>
            <person name="Secka A."/>
            <person name="Antonio M."/>
            <person name="Oren A."/>
            <person name="Chaudhuri R.R."/>
            <person name="La Ragione R."/>
            <person name="Hildebrand F."/>
            <person name="Pallen M.J."/>
        </authorList>
    </citation>
    <scope>NUCLEOTIDE SEQUENCE</scope>
    <source>
        <strain evidence="6">G3-4614</strain>
    </source>
</reference>
<dbReference type="EMBL" id="JADIMW010000084">
    <property type="protein sequence ID" value="MBO8438867.1"/>
    <property type="molecule type" value="Genomic_DNA"/>
</dbReference>
<dbReference type="Gene3D" id="2.60.40.1120">
    <property type="entry name" value="Carboxypeptidase-like, regulatory domain"/>
    <property type="match status" value="1"/>
</dbReference>
<evidence type="ECO:0000259" key="5">
    <source>
        <dbReference type="Pfam" id="PF07715"/>
    </source>
</evidence>
<keyword evidence="2" id="KW-0472">Membrane</keyword>
<proteinExistence type="predicted"/>
<dbReference type="Gene3D" id="2.170.130.10">
    <property type="entry name" value="TonB-dependent receptor, plug domain"/>
    <property type="match status" value="1"/>
</dbReference>